<feature type="domain" description="RRM" evidence="1">
    <location>
        <begin position="3"/>
        <end position="81"/>
    </location>
</feature>
<dbReference type="Gene3D" id="3.30.70.330">
    <property type="match status" value="1"/>
</dbReference>
<dbReference type="SUPFAM" id="SSF54928">
    <property type="entry name" value="RNA-binding domain, RBD"/>
    <property type="match status" value="1"/>
</dbReference>
<dbReference type="PANTHER" id="PTHR15241:SF301">
    <property type="entry name" value="SMALL RIBOSOMAL SUBUNIT PROTEIN CS22"/>
    <property type="match status" value="1"/>
</dbReference>
<evidence type="ECO:0000313" key="2">
    <source>
        <dbReference type="EMBL" id="OGK17809.1"/>
    </source>
</evidence>
<dbReference type="AlphaFoldDB" id="A0A1F7GFU1"/>
<comment type="caution">
    <text evidence="2">The sequence shown here is derived from an EMBL/GenBank/DDBJ whole genome shotgun (WGS) entry which is preliminary data.</text>
</comment>
<evidence type="ECO:0000259" key="1">
    <source>
        <dbReference type="PROSITE" id="PS50102"/>
    </source>
</evidence>
<dbReference type="Proteomes" id="UP000177026">
    <property type="component" value="Unassembled WGS sequence"/>
</dbReference>
<proteinExistence type="predicted"/>
<dbReference type="Pfam" id="PF00076">
    <property type="entry name" value="RRM_1"/>
    <property type="match status" value="1"/>
</dbReference>
<dbReference type="InterPro" id="IPR035979">
    <property type="entry name" value="RBD_domain_sf"/>
</dbReference>
<dbReference type="PANTHER" id="PTHR15241">
    <property type="entry name" value="TRANSFORMER-2-RELATED"/>
    <property type="match status" value="1"/>
</dbReference>
<name>A0A1F7GFU1_9BACT</name>
<protein>
    <recommendedName>
        <fullName evidence="1">RRM domain-containing protein</fullName>
    </recommendedName>
</protein>
<sequence>MVKKLYVGKLSPKTTDQMLFDHFSKAGRVVSASLSKTNNPQTHAGHGYVLMGSDREMEKAIHTLHNSMLEGSRIIVMEAHRLDQEKRQYYYRRY</sequence>
<reference evidence="2 3" key="1">
    <citation type="journal article" date="2016" name="Nat. Commun.">
        <title>Thousands of microbial genomes shed light on interconnected biogeochemical processes in an aquifer system.</title>
        <authorList>
            <person name="Anantharaman K."/>
            <person name="Brown C.T."/>
            <person name="Hug L.A."/>
            <person name="Sharon I."/>
            <person name="Castelle C.J."/>
            <person name="Probst A.J."/>
            <person name="Thomas B.C."/>
            <person name="Singh A."/>
            <person name="Wilkins M.J."/>
            <person name="Karaoz U."/>
            <person name="Brodie E.L."/>
            <person name="Williams K.H."/>
            <person name="Hubbard S.S."/>
            <person name="Banfield J.F."/>
        </authorList>
    </citation>
    <scope>NUCLEOTIDE SEQUENCE [LARGE SCALE GENOMIC DNA]</scope>
</reference>
<dbReference type="CDD" id="cd00590">
    <property type="entry name" value="RRM_SF"/>
    <property type="match status" value="1"/>
</dbReference>
<dbReference type="InterPro" id="IPR012677">
    <property type="entry name" value="Nucleotide-bd_a/b_plait_sf"/>
</dbReference>
<dbReference type="EMBL" id="MFZI01000078">
    <property type="protein sequence ID" value="OGK17809.1"/>
    <property type="molecule type" value="Genomic_DNA"/>
</dbReference>
<gene>
    <name evidence="2" type="ORF">A2866_02275</name>
</gene>
<organism evidence="2 3">
    <name type="scientific">Candidatus Roizmanbacteria bacterium RIFCSPHIGHO2_01_FULL_39_8</name>
    <dbReference type="NCBI Taxonomy" id="1802033"/>
    <lineage>
        <taxon>Bacteria</taxon>
        <taxon>Candidatus Roizmaniibacteriota</taxon>
    </lineage>
</organism>
<accession>A0A1F7GFU1</accession>
<dbReference type="SMART" id="SM00360">
    <property type="entry name" value="RRM"/>
    <property type="match status" value="1"/>
</dbReference>
<evidence type="ECO:0000313" key="3">
    <source>
        <dbReference type="Proteomes" id="UP000177026"/>
    </source>
</evidence>
<dbReference type="GO" id="GO:0003723">
    <property type="term" value="F:RNA binding"/>
    <property type="evidence" value="ECO:0007669"/>
    <property type="project" value="InterPro"/>
</dbReference>
<dbReference type="PROSITE" id="PS50102">
    <property type="entry name" value="RRM"/>
    <property type="match status" value="1"/>
</dbReference>
<dbReference type="InterPro" id="IPR000504">
    <property type="entry name" value="RRM_dom"/>
</dbReference>